<dbReference type="RefSeq" id="XP_031391896.1">
    <property type="nucleotide sequence ID" value="XM_031536036.1"/>
</dbReference>
<gene>
    <name evidence="3" type="primary">LOC116204019</name>
</gene>
<dbReference type="PANTHER" id="PTHR35120">
    <property type="entry name" value="HISTONE ACETYLTRANSFERASE KAT6B-LIKE"/>
    <property type="match status" value="1"/>
</dbReference>
<evidence type="ECO:0000313" key="3">
    <source>
        <dbReference type="RefSeq" id="XP_031391896.1"/>
    </source>
</evidence>
<feature type="region of interest" description="Disordered" evidence="1">
    <location>
        <begin position="328"/>
        <end position="415"/>
    </location>
</feature>
<feature type="compositionally biased region" description="Acidic residues" evidence="1">
    <location>
        <begin position="456"/>
        <end position="484"/>
    </location>
</feature>
<dbReference type="GeneID" id="116204019"/>
<keyword evidence="2" id="KW-1185">Reference proteome</keyword>
<feature type="compositionally biased region" description="Pro residues" evidence="1">
    <location>
        <begin position="60"/>
        <end position="71"/>
    </location>
</feature>
<organism evidence="2 3">
    <name type="scientific">Punica granatum</name>
    <name type="common">Pomegranate</name>
    <dbReference type="NCBI Taxonomy" id="22663"/>
    <lineage>
        <taxon>Eukaryota</taxon>
        <taxon>Viridiplantae</taxon>
        <taxon>Streptophyta</taxon>
        <taxon>Embryophyta</taxon>
        <taxon>Tracheophyta</taxon>
        <taxon>Spermatophyta</taxon>
        <taxon>Magnoliopsida</taxon>
        <taxon>eudicotyledons</taxon>
        <taxon>Gunneridae</taxon>
        <taxon>Pentapetalae</taxon>
        <taxon>rosids</taxon>
        <taxon>malvids</taxon>
        <taxon>Myrtales</taxon>
        <taxon>Lythraceae</taxon>
        <taxon>Punica</taxon>
    </lineage>
</organism>
<reference evidence="2" key="1">
    <citation type="journal article" date="2020" name="Plant Biotechnol. J.">
        <title>The pomegranate (Punica granatum L.) draft genome dissects genetic divergence between soft- and hard-seeded cultivars.</title>
        <authorList>
            <person name="Luo X."/>
            <person name="Li H."/>
            <person name="Wu Z."/>
            <person name="Yao W."/>
            <person name="Zhao P."/>
            <person name="Cao D."/>
            <person name="Yu H."/>
            <person name="Li K."/>
            <person name="Poudel K."/>
            <person name="Zhao D."/>
            <person name="Zhang F."/>
            <person name="Xia X."/>
            <person name="Chen L."/>
            <person name="Wang Q."/>
            <person name="Jing D."/>
            <person name="Cao S."/>
        </authorList>
    </citation>
    <scope>NUCLEOTIDE SEQUENCE [LARGE SCALE GENOMIC DNA]</scope>
    <source>
        <strain evidence="2">cv. Tunisia</strain>
    </source>
</reference>
<dbReference type="OrthoDB" id="1935530at2759"/>
<feature type="compositionally biased region" description="Basic residues" evidence="1">
    <location>
        <begin position="81"/>
        <end position="100"/>
    </location>
</feature>
<feature type="region of interest" description="Disordered" evidence="1">
    <location>
        <begin position="442"/>
        <end position="497"/>
    </location>
</feature>
<feature type="compositionally biased region" description="Polar residues" evidence="1">
    <location>
        <begin position="15"/>
        <end position="26"/>
    </location>
</feature>
<feature type="compositionally biased region" description="Basic and acidic residues" evidence="1">
    <location>
        <begin position="353"/>
        <end position="365"/>
    </location>
</feature>
<proteinExistence type="predicted"/>
<evidence type="ECO:0000313" key="2">
    <source>
        <dbReference type="Proteomes" id="UP000515151"/>
    </source>
</evidence>
<reference evidence="3" key="2">
    <citation type="submission" date="2025-08" db="UniProtKB">
        <authorList>
            <consortium name="RefSeq"/>
        </authorList>
    </citation>
    <scope>IDENTIFICATION</scope>
    <source>
        <tissue evidence="3">Leaf</tissue>
    </source>
</reference>
<feature type="compositionally biased region" description="Basic and acidic residues" evidence="1">
    <location>
        <begin position="400"/>
        <end position="413"/>
    </location>
</feature>
<protein>
    <submittedName>
        <fullName evidence="3">Midasin-like</fullName>
    </submittedName>
</protein>
<dbReference type="PANTHER" id="PTHR35120:SF2">
    <property type="entry name" value="AMINOTRANSFERASE-LIKE PLANT MOBILE DOMAIN-CONTAINING PROTEIN"/>
    <property type="match status" value="1"/>
</dbReference>
<name>A0A6P8DEJ3_PUNGR</name>
<feature type="compositionally biased region" description="Low complexity" evidence="1">
    <location>
        <begin position="562"/>
        <end position="572"/>
    </location>
</feature>
<feature type="compositionally biased region" description="Basic and acidic residues" evidence="1">
    <location>
        <begin position="1"/>
        <end position="10"/>
    </location>
</feature>
<feature type="region of interest" description="Disordered" evidence="1">
    <location>
        <begin position="1"/>
        <end position="100"/>
    </location>
</feature>
<feature type="compositionally biased region" description="Basic and acidic residues" evidence="1">
    <location>
        <begin position="773"/>
        <end position="875"/>
    </location>
</feature>
<feature type="region of interest" description="Disordered" evidence="1">
    <location>
        <begin position="538"/>
        <end position="572"/>
    </location>
</feature>
<feature type="region of interest" description="Disordered" evidence="1">
    <location>
        <begin position="773"/>
        <end position="882"/>
    </location>
</feature>
<feature type="compositionally biased region" description="Acidic residues" evidence="1">
    <location>
        <begin position="379"/>
        <end position="399"/>
    </location>
</feature>
<dbReference type="Proteomes" id="UP000515151">
    <property type="component" value="Chromosome 4"/>
</dbReference>
<accession>A0A6P8DEJ3</accession>
<sequence>MNLNEDHLPNHDPVPQSQSHSPQTLTLEIPAPQACDAPDQGPQKPQGFLEHTQMDEDVDPPPSTPKSPPITPHDGGSHTAVSRRGHKSKKPGMKWRGRGKKYQQKINALNALNALLDTFLKTFKPVPFIPAKALDFARHESLLKRLGLWEFVQVSFDRTLRSDLLAQLVTTFKKKERCSYVNEVRILVNRADLARALKLPLRKKERTSSGLEISLESTEKEESIGFLLDFVSNWVLLHDDMWIMPDNVLNWNNAIREGRFESLDWPDMMWFMVEKELTQGPALENCYYASHLQCLIRSQREELLREEVDVKDGDDDVKMVDLEEQSLELSLGHDNVDSADVDEKEGAASAEVGIRKEESFSAEKRDEEDESGAGREEDGVAVEEDGNVEAGMGEEEAEEADHQAEMENVAKEEEPGEQWFLDGQNETGEHFLRQCSFNNVGDIDMGYNMDKKTEGEGEEGEDMEEQEVEDEEGDDDDDDEEEQGDERGRFHMSENLNDLEGLSSANLIQVMDNNQMPFSSGVQICGDSCGEFLASSSRAETHLGPGGPSIYGNPNKREMDHSNGLLLNNGSNKRMRTEPLDFNTCSENALEWFEKMRMAHEAREQMWATSAMNQQILLNELQQRESMIEHLHKARAEDQQKMQHDIYRLERELHMMVGLLEGYRKALKESNRAFAEYRAGCPQLDEPLYRDVPGSGGLMLSVTELEKQRARREEEERAKLVIMKDRIKDFEAVWSMRFEAHLEATELLANKLLKIEEEMKAVKKLVKERKMGQEEAKESAGQEKAEESAVQEKAEDSAVQEKAEDSVAQEKAEDSVAQEKADDSVAQEKADDSVAYEKADDSVAQEKAEDSVVQEKAEESAEQKVEESGDQEMGKESTQAET</sequence>
<evidence type="ECO:0000256" key="1">
    <source>
        <dbReference type="SAM" id="MobiDB-lite"/>
    </source>
</evidence>
<dbReference type="AlphaFoldDB" id="A0A6P8DEJ3"/>